<dbReference type="Proteomes" id="UP000015530">
    <property type="component" value="Unassembled WGS sequence"/>
</dbReference>
<proteinExistence type="predicted"/>
<evidence type="ECO:0000313" key="2">
    <source>
        <dbReference type="Proteomes" id="UP000015530"/>
    </source>
</evidence>
<sequence length="11" mass="1191">MASDYYNISGA</sequence>
<organism evidence="1 2">
    <name type="scientific">Colletotrichum gloeosporioides (strain Cg-14)</name>
    <name type="common">Anthracnose fungus</name>
    <name type="synonym">Glomerella cingulata</name>
    <dbReference type="NCBI Taxonomy" id="1237896"/>
    <lineage>
        <taxon>Eukaryota</taxon>
        <taxon>Fungi</taxon>
        <taxon>Dikarya</taxon>
        <taxon>Ascomycota</taxon>
        <taxon>Pezizomycotina</taxon>
        <taxon>Sordariomycetes</taxon>
        <taxon>Hypocreomycetidae</taxon>
        <taxon>Glomerellales</taxon>
        <taxon>Glomerellaceae</taxon>
        <taxon>Colletotrichum</taxon>
        <taxon>Colletotrichum gloeosporioides species complex</taxon>
    </lineage>
</organism>
<name>T0JS15_COLGC</name>
<dbReference type="EMBL" id="AMYD01004379">
    <property type="protein sequence ID" value="EQB43238.1"/>
    <property type="molecule type" value="Genomic_DNA"/>
</dbReference>
<dbReference type="HOGENOM" id="CLU_222255_0_0_1"/>
<comment type="caution">
    <text evidence="1">The sequence shown here is derived from an EMBL/GenBank/DDBJ whole genome shotgun (WGS) entry which is preliminary data.</text>
</comment>
<protein>
    <submittedName>
        <fullName evidence="1">Uncharacterized protein</fullName>
    </submittedName>
</protein>
<evidence type="ECO:0000313" key="1">
    <source>
        <dbReference type="EMBL" id="EQB43238.1"/>
    </source>
</evidence>
<reference evidence="2" key="1">
    <citation type="journal article" date="2013" name="Mol. Plant Microbe Interact.">
        <title>Global aspects of pacC regulation of pathogenicity genes in Colletotrichum gloeosporioides as revealed by transcriptome analysis.</title>
        <authorList>
            <person name="Alkan N."/>
            <person name="Meng X."/>
            <person name="Friedlander G."/>
            <person name="Reuveni E."/>
            <person name="Sukno S."/>
            <person name="Sherman A."/>
            <person name="Thon M."/>
            <person name="Fluhr R."/>
            <person name="Prusky D."/>
        </authorList>
    </citation>
    <scope>NUCLEOTIDE SEQUENCE [LARGE SCALE GENOMIC DNA]</scope>
    <source>
        <strain evidence="2">Cg-14</strain>
    </source>
</reference>
<accession>T0JS15</accession>
<gene>
    <name evidence="1" type="ORF">CGLO_18126</name>
</gene>